<dbReference type="EMBL" id="KN847482">
    <property type="protein sequence ID" value="KIX00564.1"/>
    <property type="molecule type" value="Genomic_DNA"/>
</dbReference>
<dbReference type="HOGENOM" id="CLU_010595_1_2_1"/>
<reference evidence="2 3" key="1">
    <citation type="submission" date="2015-01" db="EMBL/GenBank/DDBJ databases">
        <title>The Genome Sequence of Rhinocladiella mackenzie CBS 650.93.</title>
        <authorList>
            <consortium name="The Broad Institute Genomics Platform"/>
            <person name="Cuomo C."/>
            <person name="de Hoog S."/>
            <person name="Gorbushina A."/>
            <person name="Stielow B."/>
            <person name="Teixiera M."/>
            <person name="Abouelleil A."/>
            <person name="Chapman S.B."/>
            <person name="Priest M."/>
            <person name="Young S.K."/>
            <person name="Wortman J."/>
            <person name="Nusbaum C."/>
            <person name="Birren B."/>
        </authorList>
    </citation>
    <scope>NUCLEOTIDE SEQUENCE [LARGE SCALE GENOMIC DNA]</scope>
    <source>
        <strain evidence="2 3">CBS 650.93</strain>
    </source>
</reference>
<accession>A0A0D2I476</accession>
<dbReference type="PANTHER" id="PTHR43591:SF10">
    <property type="entry name" value="ABC TRANSMEMBRANE TYPE-1 DOMAIN-CONTAINING PROTEIN-RELATED"/>
    <property type="match status" value="1"/>
</dbReference>
<gene>
    <name evidence="2" type="ORF">Z518_09629</name>
</gene>
<dbReference type="STRING" id="1442369.A0A0D2I476"/>
<dbReference type="CDD" id="cd02440">
    <property type="entry name" value="AdoMet_MTases"/>
    <property type="match status" value="1"/>
</dbReference>
<dbReference type="PANTHER" id="PTHR43591">
    <property type="entry name" value="METHYLTRANSFERASE"/>
    <property type="match status" value="1"/>
</dbReference>
<dbReference type="Proteomes" id="UP000053617">
    <property type="component" value="Unassembled WGS sequence"/>
</dbReference>
<dbReference type="Pfam" id="PF13489">
    <property type="entry name" value="Methyltransf_23"/>
    <property type="match status" value="1"/>
</dbReference>
<dbReference type="InterPro" id="IPR029063">
    <property type="entry name" value="SAM-dependent_MTases_sf"/>
</dbReference>
<evidence type="ECO:0008006" key="4">
    <source>
        <dbReference type="Google" id="ProtNLM"/>
    </source>
</evidence>
<dbReference type="Gene3D" id="3.40.50.150">
    <property type="entry name" value="Vaccinia Virus protein VP39"/>
    <property type="match status" value="1"/>
</dbReference>
<protein>
    <recommendedName>
        <fullName evidence="4">Methyltransferase</fullName>
    </recommendedName>
</protein>
<dbReference type="OrthoDB" id="2013972at2759"/>
<dbReference type="VEuPathDB" id="FungiDB:Z518_09629"/>
<evidence type="ECO:0000313" key="2">
    <source>
        <dbReference type="EMBL" id="KIX00564.1"/>
    </source>
</evidence>
<evidence type="ECO:0000313" key="3">
    <source>
        <dbReference type="Proteomes" id="UP000053617"/>
    </source>
</evidence>
<sequence length="357" mass="40689">MSESLRLPPSDAIEASGDPSQPLQVDENVAADEVDAEADADSTYGSVSGSARTGSIASSIYNYRYENGRRYHAYREGEYVLPNDDTEQERLDLQHHIWRLLLHGRLYTAPLSNPRRILDLGTGTGIWAIDMADEFPSATVIGVDLSPIQPQWVPPNCTFYVDDYESDWTYRPHEAFDYIHGRALCGTASDWSKFYRRVYNNLNPGGYVEMQEYDAEFFADDDSCDRARWSVTWTTQLDEASKGFNKRINVAQFQKQWIIDAGFVDVKEEVHRIPVGPWAKGPHLKELGKWERIHMQMSVDSHTPALFSRILGYTPDQVRVMMEQVKAEIRDKSLHLITSYRFVTGRRPTEGAVAHTS</sequence>
<dbReference type="RefSeq" id="XP_013267700.1">
    <property type="nucleotide sequence ID" value="XM_013412246.1"/>
</dbReference>
<dbReference type="SUPFAM" id="SSF53335">
    <property type="entry name" value="S-adenosyl-L-methionine-dependent methyltransferases"/>
    <property type="match status" value="1"/>
</dbReference>
<name>A0A0D2I476_9EURO</name>
<dbReference type="GeneID" id="25297700"/>
<keyword evidence="3" id="KW-1185">Reference proteome</keyword>
<dbReference type="AlphaFoldDB" id="A0A0D2I476"/>
<proteinExistence type="predicted"/>
<feature type="region of interest" description="Disordered" evidence="1">
    <location>
        <begin position="1"/>
        <end position="25"/>
    </location>
</feature>
<evidence type="ECO:0000256" key="1">
    <source>
        <dbReference type="SAM" id="MobiDB-lite"/>
    </source>
</evidence>
<dbReference type="GO" id="GO:0008168">
    <property type="term" value="F:methyltransferase activity"/>
    <property type="evidence" value="ECO:0007669"/>
    <property type="project" value="TreeGrafter"/>
</dbReference>
<organism evidence="2 3">
    <name type="scientific">Rhinocladiella mackenziei CBS 650.93</name>
    <dbReference type="NCBI Taxonomy" id="1442369"/>
    <lineage>
        <taxon>Eukaryota</taxon>
        <taxon>Fungi</taxon>
        <taxon>Dikarya</taxon>
        <taxon>Ascomycota</taxon>
        <taxon>Pezizomycotina</taxon>
        <taxon>Eurotiomycetes</taxon>
        <taxon>Chaetothyriomycetidae</taxon>
        <taxon>Chaetothyriales</taxon>
        <taxon>Herpotrichiellaceae</taxon>
        <taxon>Rhinocladiella</taxon>
    </lineage>
</organism>